<feature type="compositionally biased region" description="Low complexity" evidence="1">
    <location>
        <begin position="62"/>
        <end position="72"/>
    </location>
</feature>
<evidence type="ECO:0000313" key="3">
    <source>
        <dbReference type="Proteomes" id="UP001174050"/>
    </source>
</evidence>
<organism evidence="2 3">
    <name type="scientific">Streptomyces ficellus</name>
    <dbReference type="NCBI Taxonomy" id="1977088"/>
    <lineage>
        <taxon>Bacteria</taxon>
        <taxon>Bacillati</taxon>
        <taxon>Actinomycetota</taxon>
        <taxon>Actinomycetes</taxon>
        <taxon>Kitasatosporales</taxon>
        <taxon>Streptomycetaceae</taxon>
        <taxon>Streptomyces</taxon>
    </lineage>
</organism>
<reference evidence="2" key="1">
    <citation type="submission" date="2023-06" db="EMBL/GenBank/DDBJ databases">
        <title>WGS-Sequencing of Streptomyces ficellus isolate 21 collected from sand in Gara Djebilet Iron Mine in Algeria.</title>
        <authorList>
            <person name="Zegers G.P."/>
            <person name="Gomez A."/>
            <person name="Gueddou A."/>
            <person name="Zahara A.F."/>
            <person name="Worth M."/>
            <person name="Sevigny J.L."/>
            <person name="Tisa L."/>
        </authorList>
    </citation>
    <scope>NUCLEOTIDE SEQUENCE</scope>
    <source>
        <strain evidence="2">AS11</strain>
    </source>
</reference>
<comment type="caution">
    <text evidence="2">The sequence shown here is derived from an EMBL/GenBank/DDBJ whole genome shotgun (WGS) entry which is preliminary data.</text>
</comment>
<feature type="region of interest" description="Disordered" evidence="1">
    <location>
        <begin position="60"/>
        <end position="80"/>
    </location>
</feature>
<dbReference type="RefSeq" id="WP_290111989.1">
    <property type="nucleotide sequence ID" value="NZ_JAUEPL010000015.1"/>
</dbReference>
<protein>
    <recommendedName>
        <fullName evidence="4">DUF2007 domain-containing protein</fullName>
    </recommendedName>
</protein>
<evidence type="ECO:0000256" key="1">
    <source>
        <dbReference type="SAM" id="MobiDB-lite"/>
    </source>
</evidence>
<evidence type="ECO:0000313" key="2">
    <source>
        <dbReference type="EMBL" id="MDN3294954.1"/>
    </source>
</evidence>
<proteinExistence type="predicted"/>
<dbReference type="Proteomes" id="UP001174050">
    <property type="component" value="Unassembled WGS sequence"/>
</dbReference>
<evidence type="ECO:0008006" key="4">
    <source>
        <dbReference type="Google" id="ProtNLM"/>
    </source>
</evidence>
<keyword evidence="3" id="KW-1185">Reference proteome</keyword>
<dbReference type="EMBL" id="JAUEPL010000015">
    <property type="protein sequence ID" value="MDN3294954.1"/>
    <property type="molecule type" value="Genomic_DNA"/>
</dbReference>
<sequence length="80" mass="8272">MVLVGGYVDLEASVRRHGLVPAQVAGVPVTEIRGGLATVHIAADEDAAVRLAQKLHDDLPIPATTPTVPPTVRDSAGVRS</sequence>
<name>A0ABT7Z625_9ACTN</name>
<accession>A0ABT7Z625</accession>
<gene>
    <name evidence="2" type="ORF">QWM81_13005</name>
</gene>